<feature type="transmembrane region" description="Helical" evidence="5">
    <location>
        <begin position="312"/>
        <end position="330"/>
    </location>
</feature>
<evidence type="ECO:0000256" key="1">
    <source>
        <dbReference type="ARBA" id="ARBA00004141"/>
    </source>
</evidence>
<feature type="transmembrane region" description="Helical" evidence="5">
    <location>
        <begin position="336"/>
        <end position="359"/>
    </location>
</feature>
<accession>A0A0K9PNP0</accession>
<dbReference type="STRING" id="29655.A0A0K9PNP0"/>
<comment type="subcellular location">
    <subcellularLocation>
        <location evidence="1">Membrane</location>
        <topology evidence="1">Multi-pass membrane protein</topology>
    </subcellularLocation>
</comment>
<dbReference type="Pfam" id="PF06813">
    <property type="entry name" value="Nodulin-like"/>
    <property type="match status" value="1"/>
</dbReference>
<evidence type="ECO:0000256" key="5">
    <source>
        <dbReference type="SAM" id="Phobius"/>
    </source>
</evidence>
<dbReference type="OMA" id="QTFDFWI"/>
<evidence type="ECO:0000256" key="6">
    <source>
        <dbReference type="SAM" id="SignalP"/>
    </source>
</evidence>
<name>A0A0K9PNP0_ZOSMR</name>
<organism evidence="9 10">
    <name type="scientific">Zostera marina</name>
    <name type="common">Eelgrass</name>
    <dbReference type="NCBI Taxonomy" id="29655"/>
    <lineage>
        <taxon>Eukaryota</taxon>
        <taxon>Viridiplantae</taxon>
        <taxon>Streptophyta</taxon>
        <taxon>Embryophyta</taxon>
        <taxon>Tracheophyta</taxon>
        <taxon>Spermatophyta</taxon>
        <taxon>Magnoliopsida</taxon>
        <taxon>Liliopsida</taxon>
        <taxon>Zosteraceae</taxon>
        <taxon>Zostera</taxon>
    </lineage>
</organism>
<evidence type="ECO:0000256" key="2">
    <source>
        <dbReference type="ARBA" id="ARBA00022692"/>
    </source>
</evidence>
<dbReference type="PANTHER" id="PTHR21576:SF167">
    <property type="entry name" value="OS09G0536700 PROTEIN"/>
    <property type="match status" value="1"/>
</dbReference>
<sequence length="536" mass="59756">MSTPARKWFGFVTAVWIQAISGNNYTFSNCSDDAISKNFTQLHFLNLSVAKDVGKAFGIFAGIVSDKLPTSVMLLIGLIEGLVGYGAQWLVVSKTVAPLPYWQMWVFLFMGGNSTTWMNTAVLVTCMRNFRRKRGRVSGILKGYVGLSTTIFTDISGALFSNNPSYFLLMLSVVHAVVCLAAMLFLRVVVEEKEETQQQKQEKNDYFYIFEIIAVVVAVYLFTYKFSGQYILAAYFAAGLLLLLVSPVGLPIYLIFSNYKNSPTSNKKTALIYVDAEKRIEKKDKIIARRNDRPPELGEDHSFLEVIKTSEFWVVFISFLCAMGTGSVVQNNMGKIGLAMGHADVSLFVSLINISSFFGKIASGIVSEYFIRILALPRPFWNFISQILMFLGYISMVFAVPGSLYIGSIIVGFCSGIRLTVTVPTVSELFGLKYFGLMYNIFILNLHLGSFLFSDLLVGYLDTQTADGGNTCVGIHCYRLLFIIMAVTSLVVIVLDILLTIRTMPLYKKICADTYSRGMEDQIEKDLEGQEHAEKG</sequence>
<feature type="transmembrane region" description="Helical" evidence="5">
    <location>
        <begin position="166"/>
        <end position="186"/>
    </location>
</feature>
<feature type="transmembrane region" description="Helical" evidence="5">
    <location>
        <begin position="438"/>
        <end position="460"/>
    </location>
</feature>
<feature type="transmembrane region" description="Helical" evidence="5">
    <location>
        <begin position="480"/>
        <end position="499"/>
    </location>
</feature>
<feature type="chain" id="PRO_5005528084" evidence="6">
    <location>
        <begin position="23"/>
        <end position="536"/>
    </location>
</feature>
<feature type="transmembrane region" description="Helical" evidence="5">
    <location>
        <begin position="139"/>
        <end position="160"/>
    </location>
</feature>
<dbReference type="CDD" id="cd17354">
    <property type="entry name" value="MFS_Mch1p_like"/>
    <property type="match status" value="1"/>
</dbReference>
<dbReference type="Gene3D" id="1.20.1250.20">
    <property type="entry name" value="MFS general substrate transporter like domains"/>
    <property type="match status" value="2"/>
</dbReference>
<feature type="domain" description="NFD4 C-terminal" evidence="8">
    <location>
        <begin position="307"/>
        <end position="505"/>
    </location>
</feature>
<dbReference type="SUPFAM" id="SSF103473">
    <property type="entry name" value="MFS general substrate transporter"/>
    <property type="match status" value="2"/>
</dbReference>
<keyword evidence="6" id="KW-0732">Signal</keyword>
<gene>
    <name evidence="9" type="ORF">ZOSMA_199G00280</name>
</gene>
<evidence type="ECO:0000256" key="3">
    <source>
        <dbReference type="ARBA" id="ARBA00022989"/>
    </source>
</evidence>
<proteinExistence type="predicted"/>
<feature type="transmembrane region" description="Helical" evidence="5">
    <location>
        <begin position="405"/>
        <end position="426"/>
    </location>
</feature>
<feature type="domain" description="Nodulin-like" evidence="7">
    <location>
        <begin position="7"/>
        <end position="252"/>
    </location>
</feature>
<dbReference type="OrthoDB" id="410267at2759"/>
<dbReference type="Proteomes" id="UP000036987">
    <property type="component" value="Unassembled WGS sequence"/>
</dbReference>
<feature type="transmembrane region" description="Helical" evidence="5">
    <location>
        <begin position="230"/>
        <end position="256"/>
    </location>
</feature>
<feature type="transmembrane region" description="Helical" evidence="5">
    <location>
        <begin position="206"/>
        <end position="224"/>
    </location>
</feature>
<keyword evidence="4 5" id="KW-0472">Membrane</keyword>
<reference evidence="10" key="1">
    <citation type="journal article" date="2016" name="Nature">
        <title>The genome of the seagrass Zostera marina reveals angiosperm adaptation to the sea.</title>
        <authorList>
            <person name="Olsen J.L."/>
            <person name="Rouze P."/>
            <person name="Verhelst B."/>
            <person name="Lin Y.-C."/>
            <person name="Bayer T."/>
            <person name="Collen J."/>
            <person name="Dattolo E."/>
            <person name="De Paoli E."/>
            <person name="Dittami S."/>
            <person name="Maumus F."/>
            <person name="Michel G."/>
            <person name="Kersting A."/>
            <person name="Lauritano C."/>
            <person name="Lohaus R."/>
            <person name="Toepel M."/>
            <person name="Tonon T."/>
            <person name="Vanneste K."/>
            <person name="Amirebrahimi M."/>
            <person name="Brakel J."/>
            <person name="Bostroem C."/>
            <person name="Chovatia M."/>
            <person name="Grimwood J."/>
            <person name="Jenkins J.W."/>
            <person name="Jueterbock A."/>
            <person name="Mraz A."/>
            <person name="Stam W.T."/>
            <person name="Tice H."/>
            <person name="Bornberg-Bauer E."/>
            <person name="Green P.J."/>
            <person name="Pearson G.A."/>
            <person name="Procaccini G."/>
            <person name="Duarte C.M."/>
            <person name="Schmutz J."/>
            <person name="Reusch T.B.H."/>
            <person name="Van de Peer Y."/>
        </authorList>
    </citation>
    <scope>NUCLEOTIDE SEQUENCE [LARGE SCALE GENOMIC DNA]</scope>
    <source>
        <strain evidence="10">cv. Finnish</strain>
    </source>
</reference>
<dbReference type="InterPro" id="IPR010658">
    <property type="entry name" value="Nodulin-like"/>
</dbReference>
<dbReference type="GO" id="GO:0016020">
    <property type="term" value="C:membrane"/>
    <property type="evidence" value="ECO:0000318"/>
    <property type="project" value="GO_Central"/>
</dbReference>
<evidence type="ECO:0000313" key="9">
    <source>
        <dbReference type="EMBL" id="KMZ70591.1"/>
    </source>
</evidence>
<keyword evidence="3 5" id="KW-1133">Transmembrane helix</keyword>
<evidence type="ECO:0000313" key="10">
    <source>
        <dbReference type="Proteomes" id="UP000036987"/>
    </source>
</evidence>
<feature type="transmembrane region" description="Helical" evidence="5">
    <location>
        <begin position="380"/>
        <end position="399"/>
    </location>
</feature>
<keyword evidence="2 5" id="KW-0812">Transmembrane</keyword>
<protein>
    <submittedName>
        <fullName evidence="9">Nodulin-like / Major Facilitator Superfamily protein</fullName>
    </submittedName>
</protein>
<dbReference type="InterPro" id="IPR056555">
    <property type="entry name" value="NFD4_C"/>
</dbReference>
<evidence type="ECO:0000259" key="8">
    <source>
        <dbReference type="Pfam" id="PF23262"/>
    </source>
</evidence>
<dbReference type="EMBL" id="LFYR01000727">
    <property type="protein sequence ID" value="KMZ70591.1"/>
    <property type="molecule type" value="Genomic_DNA"/>
</dbReference>
<evidence type="ECO:0000256" key="4">
    <source>
        <dbReference type="ARBA" id="ARBA00023136"/>
    </source>
</evidence>
<comment type="caution">
    <text evidence="9">The sequence shown here is derived from an EMBL/GenBank/DDBJ whole genome shotgun (WGS) entry which is preliminary data.</text>
</comment>
<dbReference type="Pfam" id="PF23262">
    <property type="entry name" value="NFD4_C"/>
    <property type="match status" value="1"/>
</dbReference>
<feature type="transmembrane region" description="Helical" evidence="5">
    <location>
        <begin position="72"/>
        <end position="92"/>
    </location>
</feature>
<evidence type="ECO:0000259" key="7">
    <source>
        <dbReference type="Pfam" id="PF06813"/>
    </source>
</evidence>
<dbReference type="PANTHER" id="PTHR21576">
    <property type="entry name" value="UNCHARACTERIZED NODULIN-LIKE PROTEIN"/>
    <property type="match status" value="1"/>
</dbReference>
<feature type="transmembrane region" description="Helical" evidence="5">
    <location>
        <begin position="104"/>
        <end position="127"/>
    </location>
</feature>
<dbReference type="InterPro" id="IPR036259">
    <property type="entry name" value="MFS_trans_sf"/>
</dbReference>
<dbReference type="AlphaFoldDB" id="A0A0K9PNP0"/>
<feature type="signal peptide" evidence="6">
    <location>
        <begin position="1"/>
        <end position="22"/>
    </location>
</feature>
<keyword evidence="10" id="KW-1185">Reference proteome</keyword>